<dbReference type="PROSITE" id="PS50943">
    <property type="entry name" value="HTH_CROC1"/>
    <property type="match status" value="1"/>
</dbReference>
<protein>
    <recommendedName>
        <fullName evidence="2">HTH cro/C1-type domain-containing protein</fullName>
    </recommendedName>
</protein>
<dbReference type="PANTHER" id="PTHR46797">
    <property type="entry name" value="HTH-TYPE TRANSCRIPTIONAL REGULATOR"/>
    <property type="match status" value="1"/>
</dbReference>
<dbReference type="Proteomes" id="UP000603904">
    <property type="component" value="Unassembled WGS sequence"/>
</dbReference>
<dbReference type="SMART" id="SM00530">
    <property type="entry name" value="HTH_XRE"/>
    <property type="match status" value="1"/>
</dbReference>
<evidence type="ECO:0000313" key="3">
    <source>
        <dbReference type="EMBL" id="GIH37451.1"/>
    </source>
</evidence>
<dbReference type="InterPro" id="IPR050807">
    <property type="entry name" value="TransReg_Diox_bact_type"/>
</dbReference>
<dbReference type="Pfam" id="PF13432">
    <property type="entry name" value="TPR_16"/>
    <property type="match status" value="2"/>
</dbReference>
<keyword evidence="1" id="KW-0238">DNA-binding</keyword>
<dbReference type="CDD" id="cd00093">
    <property type="entry name" value="HTH_XRE"/>
    <property type="match status" value="1"/>
</dbReference>
<feature type="domain" description="HTH cro/C1-type" evidence="2">
    <location>
        <begin position="11"/>
        <end position="64"/>
    </location>
</feature>
<proteinExistence type="predicted"/>
<organism evidence="3 4">
    <name type="scientific">Microbispora corallina</name>
    <dbReference type="NCBI Taxonomy" id="83302"/>
    <lineage>
        <taxon>Bacteria</taxon>
        <taxon>Bacillati</taxon>
        <taxon>Actinomycetota</taxon>
        <taxon>Actinomycetes</taxon>
        <taxon>Streptosporangiales</taxon>
        <taxon>Streptosporangiaceae</taxon>
        <taxon>Microbispora</taxon>
    </lineage>
</organism>
<keyword evidence="4" id="KW-1185">Reference proteome</keyword>
<dbReference type="Gene3D" id="1.25.40.10">
    <property type="entry name" value="Tetratricopeptide repeat domain"/>
    <property type="match status" value="2"/>
</dbReference>
<dbReference type="SUPFAM" id="SSF48452">
    <property type="entry name" value="TPR-like"/>
    <property type="match status" value="3"/>
</dbReference>
<evidence type="ECO:0000313" key="4">
    <source>
        <dbReference type="Proteomes" id="UP000603904"/>
    </source>
</evidence>
<dbReference type="RefSeq" id="WP_204055226.1">
    <property type="nucleotide sequence ID" value="NZ_BAAAGP010000001.1"/>
</dbReference>
<dbReference type="InterPro" id="IPR010982">
    <property type="entry name" value="Lambda_DNA-bd_dom_sf"/>
</dbReference>
<gene>
    <name evidence="3" type="ORF">Mco01_04510</name>
</gene>
<comment type="caution">
    <text evidence="3">The sequence shown here is derived from an EMBL/GenBank/DDBJ whole genome shotgun (WGS) entry which is preliminary data.</text>
</comment>
<evidence type="ECO:0000259" key="2">
    <source>
        <dbReference type="PROSITE" id="PS50943"/>
    </source>
</evidence>
<sequence>MTGQGLVGERIKAIRRQRGLSQAQLAHPELSDSYVSLIESGKRTPTPAVLELLAQKLDCSLTYLVNGVTAEQMEELELGLRFARMALENGDLAEARRRFAELLQDNNLTGLAALRQEAQYGYALAVEACGDLPEAINVLTMLREDQEGQAPERRIQVALALCRCYRELGDFQAAAQVGEESLGLNASRPVWSDALIELGSTLLSVYSERGDLLRARQFAGELLQAAEELGTPRSIVAACWNAALTLQRVGAGEEPMTLIERALAIQSENGEPRNLARLRTAYAIVLLQAKPTEALTARDLSLRALRELRESSAGVATITMCLLNIARAEMALGNPDEAMRYALEARESTVDRVGSAIMADVRLVLAQASWLQGRDDDALAELSSAAEWLEHLPATRKTAELWQSVAETTNRAGDYGRGADVYKRALACVGL</sequence>
<accession>A0ABQ4FRL5</accession>
<dbReference type="InterPro" id="IPR001387">
    <property type="entry name" value="Cro/C1-type_HTH"/>
</dbReference>
<dbReference type="SUPFAM" id="SSF47413">
    <property type="entry name" value="lambda repressor-like DNA-binding domains"/>
    <property type="match status" value="1"/>
</dbReference>
<dbReference type="PANTHER" id="PTHR46797:SF1">
    <property type="entry name" value="METHYLPHOSPHONATE SYNTHASE"/>
    <property type="match status" value="1"/>
</dbReference>
<reference evidence="3 4" key="1">
    <citation type="submission" date="2021-01" db="EMBL/GenBank/DDBJ databases">
        <title>Whole genome shotgun sequence of Microbispora corallina NBRC 16416.</title>
        <authorList>
            <person name="Komaki H."/>
            <person name="Tamura T."/>
        </authorList>
    </citation>
    <scope>NUCLEOTIDE SEQUENCE [LARGE SCALE GENOMIC DNA]</scope>
    <source>
        <strain evidence="3 4">NBRC 16416</strain>
    </source>
</reference>
<name>A0ABQ4FRL5_9ACTN</name>
<dbReference type="EMBL" id="BOOC01000002">
    <property type="protein sequence ID" value="GIH37451.1"/>
    <property type="molecule type" value="Genomic_DNA"/>
</dbReference>
<evidence type="ECO:0000256" key="1">
    <source>
        <dbReference type="ARBA" id="ARBA00023125"/>
    </source>
</evidence>
<dbReference type="Gene3D" id="1.10.260.40">
    <property type="entry name" value="lambda repressor-like DNA-binding domains"/>
    <property type="match status" value="1"/>
</dbReference>
<dbReference type="Pfam" id="PF01381">
    <property type="entry name" value="HTH_3"/>
    <property type="match status" value="1"/>
</dbReference>
<dbReference type="InterPro" id="IPR011990">
    <property type="entry name" value="TPR-like_helical_dom_sf"/>
</dbReference>